<dbReference type="InterPro" id="IPR036259">
    <property type="entry name" value="MFS_trans_sf"/>
</dbReference>
<feature type="transmembrane region" description="Helical" evidence="5">
    <location>
        <begin position="90"/>
        <end position="117"/>
    </location>
</feature>
<dbReference type="RefSeq" id="WP_345068792.1">
    <property type="nucleotide sequence ID" value="NZ_BAABGR010000035.1"/>
</dbReference>
<dbReference type="InterPro" id="IPR011701">
    <property type="entry name" value="MFS"/>
</dbReference>
<dbReference type="Proteomes" id="UP001500394">
    <property type="component" value="Unassembled WGS sequence"/>
</dbReference>
<feature type="domain" description="Major facilitator superfamily (MFS) profile" evidence="6">
    <location>
        <begin position="21"/>
        <end position="422"/>
    </location>
</feature>
<proteinExistence type="predicted"/>
<sequence length="427" mass="47339">MANHTSTNNLSDKFKYWQRRTIIATMIGYALYYFVRKNLSMAIPGMQEDLGIGKADLGIFLTLHGLIYGVSKFVNGIIGDRVNARHFMVLGLLLSALCNVVFGFSSAVMVLGITWVLNGWFQGMGFPPCARLMTHWVPPQELATKMSVWNTSHSIGAGLVVIVCGYVVSHMTWRWAFFIPSLIAILGAIYLWIMLRDTPSSVGLPELHEDKSQEEKKDEKKSAEFKAFLRKNVFLNPYIWVISIANFFVYVVRYGVLDWGPTILSEWKGVTLAKAGWMVAGFEIAGIIGMLLAGWATDKFFKGKAIRVCFLCMIGVSIFVFIFWKLEHPPVWLASLVLMAAGFFIYGPQALIGIAAANLATNKAAATAGGFTGLFGYASTIVSGWGLGYLAQHFGWDLTFEILFFTSIIGAVTFLFGWKAKAHGYES</sequence>
<comment type="caution">
    <text evidence="7">The sequence shown here is derived from an EMBL/GenBank/DDBJ whole genome shotgun (WGS) entry which is preliminary data.</text>
</comment>
<dbReference type="Pfam" id="PF07690">
    <property type="entry name" value="MFS_1"/>
    <property type="match status" value="1"/>
</dbReference>
<keyword evidence="8" id="KW-1185">Reference proteome</keyword>
<name>A0ABP8R7H8_9SPHI</name>
<protein>
    <submittedName>
        <fullName evidence="7">MFS transporter</fullName>
    </submittedName>
</protein>
<dbReference type="PROSITE" id="PS50850">
    <property type="entry name" value="MFS"/>
    <property type="match status" value="1"/>
</dbReference>
<dbReference type="PIRSF" id="PIRSF002808">
    <property type="entry name" value="Hexose_phosphate_transp"/>
    <property type="match status" value="1"/>
</dbReference>
<dbReference type="EMBL" id="BAABGR010000035">
    <property type="protein sequence ID" value="GAA4520163.1"/>
    <property type="molecule type" value="Genomic_DNA"/>
</dbReference>
<keyword evidence="2 5" id="KW-0812">Transmembrane</keyword>
<feature type="transmembrane region" description="Helical" evidence="5">
    <location>
        <begin position="175"/>
        <end position="195"/>
    </location>
</feature>
<evidence type="ECO:0000256" key="1">
    <source>
        <dbReference type="ARBA" id="ARBA00004127"/>
    </source>
</evidence>
<keyword evidence="4 5" id="KW-0472">Membrane</keyword>
<organism evidence="7 8">
    <name type="scientific">Sphingobacterium thermophilum</name>
    <dbReference type="NCBI Taxonomy" id="768534"/>
    <lineage>
        <taxon>Bacteria</taxon>
        <taxon>Pseudomonadati</taxon>
        <taxon>Bacteroidota</taxon>
        <taxon>Sphingobacteriia</taxon>
        <taxon>Sphingobacteriales</taxon>
        <taxon>Sphingobacteriaceae</taxon>
        <taxon>Sphingobacterium</taxon>
    </lineage>
</organism>
<evidence type="ECO:0000256" key="4">
    <source>
        <dbReference type="ARBA" id="ARBA00023136"/>
    </source>
</evidence>
<gene>
    <name evidence="7" type="ORF">GCM10023173_24220</name>
</gene>
<dbReference type="SUPFAM" id="SSF103473">
    <property type="entry name" value="MFS general substrate transporter"/>
    <property type="match status" value="1"/>
</dbReference>
<dbReference type="InterPro" id="IPR000849">
    <property type="entry name" value="Sugar_P_transporter"/>
</dbReference>
<feature type="transmembrane region" description="Helical" evidence="5">
    <location>
        <begin position="398"/>
        <end position="418"/>
    </location>
</feature>
<comment type="subcellular location">
    <subcellularLocation>
        <location evidence="1">Endomembrane system</location>
        <topology evidence="1">Multi-pass membrane protein</topology>
    </subcellularLocation>
</comment>
<evidence type="ECO:0000256" key="2">
    <source>
        <dbReference type="ARBA" id="ARBA00022692"/>
    </source>
</evidence>
<feature type="transmembrane region" description="Helical" evidence="5">
    <location>
        <begin position="332"/>
        <end position="357"/>
    </location>
</feature>
<evidence type="ECO:0000256" key="3">
    <source>
        <dbReference type="ARBA" id="ARBA00022989"/>
    </source>
</evidence>
<dbReference type="PANTHER" id="PTHR43826:SF3">
    <property type="entry name" value="GLUCOSE-6-PHOSPHATE EXCHANGER SLC37A4"/>
    <property type="match status" value="1"/>
</dbReference>
<dbReference type="InterPro" id="IPR020846">
    <property type="entry name" value="MFS_dom"/>
</dbReference>
<keyword evidence="3 5" id="KW-1133">Transmembrane helix</keyword>
<feature type="transmembrane region" description="Helical" evidence="5">
    <location>
        <begin position="56"/>
        <end position="78"/>
    </location>
</feature>
<evidence type="ECO:0000256" key="5">
    <source>
        <dbReference type="SAM" id="Phobius"/>
    </source>
</evidence>
<dbReference type="PANTHER" id="PTHR43826">
    <property type="entry name" value="GLUCOSE-6-PHOSPHATE EXCHANGER SLC37A4"/>
    <property type="match status" value="1"/>
</dbReference>
<reference evidence="8" key="1">
    <citation type="journal article" date="2019" name="Int. J. Syst. Evol. Microbiol.">
        <title>The Global Catalogue of Microorganisms (GCM) 10K type strain sequencing project: providing services to taxonomists for standard genome sequencing and annotation.</title>
        <authorList>
            <consortium name="The Broad Institute Genomics Platform"/>
            <consortium name="The Broad Institute Genome Sequencing Center for Infectious Disease"/>
            <person name="Wu L."/>
            <person name="Ma J."/>
        </authorList>
    </citation>
    <scope>NUCLEOTIDE SEQUENCE [LARGE SCALE GENOMIC DNA]</scope>
    <source>
        <strain evidence="8">JCM 17858</strain>
    </source>
</reference>
<evidence type="ECO:0000259" key="6">
    <source>
        <dbReference type="PROSITE" id="PS50850"/>
    </source>
</evidence>
<dbReference type="InterPro" id="IPR051337">
    <property type="entry name" value="OPA_Antiporter"/>
</dbReference>
<evidence type="ECO:0000313" key="8">
    <source>
        <dbReference type="Proteomes" id="UP001500394"/>
    </source>
</evidence>
<feature type="transmembrane region" description="Helical" evidence="5">
    <location>
        <begin position="276"/>
        <end position="296"/>
    </location>
</feature>
<feature type="transmembrane region" description="Helical" evidence="5">
    <location>
        <begin position="16"/>
        <end position="35"/>
    </location>
</feature>
<feature type="transmembrane region" description="Helical" evidence="5">
    <location>
        <begin position="238"/>
        <end position="256"/>
    </location>
</feature>
<accession>A0ABP8R7H8</accession>
<dbReference type="Gene3D" id="1.20.1250.20">
    <property type="entry name" value="MFS general substrate transporter like domains"/>
    <property type="match status" value="2"/>
</dbReference>
<feature type="transmembrane region" description="Helical" evidence="5">
    <location>
        <begin position="364"/>
        <end position="386"/>
    </location>
</feature>
<feature type="transmembrane region" description="Helical" evidence="5">
    <location>
        <begin position="308"/>
        <end position="326"/>
    </location>
</feature>
<evidence type="ECO:0000313" key="7">
    <source>
        <dbReference type="EMBL" id="GAA4520163.1"/>
    </source>
</evidence>